<keyword evidence="3" id="KW-0963">Cytoplasm</keyword>
<dbReference type="STRING" id="909613.UO65_5272"/>
<name>W7ISK6_9PSEU</name>
<keyword evidence="4" id="KW-0143">Chaperone</keyword>
<comment type="subcellular location">
    <subcellularLocation>
        <location evidence="1">Cytoplasm</location>
    </subcellularLocation>
</comment>
<dbReference type="eggNOG" id="ENOG5033TZG">
    <property type="taxonomic scope" value="Bacteria"/>
</dbReference>
<protein>
    <recommendedName>
        <fullName evidence="7">ESAT-6 protein secretion system EspG family protein</fullName>
    </recommendedName>
</protein>
<evidence type="ECO:0000256" key="1">
    <source>
        <dbReference type="ARBA" id="ARBA00004496"/>
    </source>
</evidence>
<keyword evidence="6" id="KW-1185">Reference proteome</keyword>
<evidence type="ECO:0000256" key="4">
    <source>
        <dbReference type="ARBA" id="ARBA00023186"/>
    </source>
</evidence>
<dbReference type="EMBL" id="AYXG01000205">
    <property type="protein sequence ID" value="EWC59411.1"/>
    <property type="molecule type" value="Genomic_DNA"/>
</dbReference>
<dbReference type="Proteomes" id="UP000019277">
    <property type="component" value="Unassembled WGS sequence"/>
</dbReference>
<accession>W7ISK6</accession>
<sequence>MLTDHLGIDPLPLVLKVPSPGKTTRERATLVAQAWQSLSHRGLGRPVDVDPRTESLLRLLPRPDREVDARLWHGGPVRALTAATGDKAVLAVLRDNRLTLTEAEPTGLPRHALSVLPPHPPGPGHSVTLPAPALEAAAKAPHPEFAKALRAQGLRPADATTLAEMITEVTAHGRLGTAVRDRWGKRHRTPTVISYFDTPQGRYLQTRRPSPDGTPWATISPATPRNLLHQVTELLHQNQK</sequence>
<dbReference type="PATRIC" id="fig|909613.9.peg.5267"/>
<evidence type="ECO:0000313" key="6">
    <source>
        <dbReference type="Proteomes" id="UP000019277"/>
    </source>
</evidence>
<evidence type="ECO:0008006" key="7">
    <source>
        <dbReference type="Google" id="ProtNLM"/>
    </source>
</evidence>
<dbReference type="Pfam" id="PF14011">
    <property type="entry name" value="ESX-1_EspG"/>
    <property type="match status" value="1"/>
</dbReference>
<evidence type="ECO:0000256" key="3">
    <source>
        <dbReference type="ARBA" id="ARBA00022490"/>
    </source>
</evidence>
<comment type="similarity">
    <text evidence="2">Belongs to the EspG family.</text>
</comment>
<dbReference type="InterPro" id="IPR025734">
    <property type="entry name" value="EspG"/>
</dbReference>
<dbReference type="AlphaFoldDB" id="W7ISK6"/>
<proteinExistence type="inferred from homology"/>
<evidence type="ECO:0000256" key="2">
    <source>
        <dbReference type="ARBA" id="ARBA00006411"/>
    </source>
</evidence>
<organism evidence="5 6">
    <name type="scientific">Actinokineospora spheciospongiae</name>
    <dbReference type="NCBI Taxonomy" id="909613"/>
    <lineage>
        <taxon>Bacteria</taxon>
        <taxon>Bacillati</taxon>
        <taxon>Actinomycetota</taxon>
        <taxon>Actinomycetes</taxon>
        <taxon>Pseudonocardiales</taxon>
        <taxon>Pseudonocardiaceae</taxon>
        <taxon>Actinokineospora</taxon>
    </lineage>
</organism>
<gene>
    <name evidence="5" type="ORF">UO65_5272</name>
</gene>
<evidence type="ECO:0000313" key="5">
    <source>
        <dbReference type="EMBL" id="EWC59411.1"/>
    </source>
</evidence>
<comment type="caution">
    <text evidence="5">The sequence shown here is derived from an EMBL/GenBank/DDBJ whole genome shotgun (WGS) entry which is preliminary data.</text>
</comment>
<reference evidence="5 6" key="1">
    <citation type="journal article" date="2014" name="Genome Announc.">
        <title>Draft Genome Sequence of the Antitrypanosomally Active Sponge-Associated Bacterium Actinokineospora sp. Strain EG49.</title>
        <authorList>
            <person name="Harjes J."/>
            <person name="Ryu T."/>
            <person name="Abdelmohsen U.R."/>
            <person name="Moitinho-Silva L."/>
            <person name="Horn H."/>
            <person name="Ravasi T."/>
            <person name="Hentschel U."/>
        </authorList>
    </citation>
    <scope>NUCLEOTIDE SEQUENCE [LARGE SCALE GENOMIC DNA]</scope>
    <source>
        <strain evidence="5 6">EG49</strain>
    </source>
</reference>